<gene>
    <name evidence="1" type="ORF">RhiirC2_790253</name>
</gene>
<dbReference type="AlphaFoldDB" id="A0A2N1MLK8"/>
<dbReference type="Proteomes" id="UP000233469">
    <property type="component" value="Unassembled WGS sequence"/>
</dbReference>
<reference evidence="1 2" key="2">
    <citation type="submission" date="2017-10" db="EMBL/GenBank/DDBJ databases">
        <title>Extensive intraspecific genome diversity in a model arbuscular mycorrhizal fungus.</title>
        <authorList>
            <person name="Chen E.C.H."/>
            <person name="Morin E."/>
            <person name="Baudet D."/>
            <person name="Noel J."/>
            <person name="Ndikumana S."/>
            <person name="Charron P."/>
            <person name="St-Onge C."/>
            <person name="Giorgi J."/>
            <person name="Grigoriev I.V."/>
            <person name="Roux C."/>
            <person name="Martin F.M."/>
            <person name="Corradi N."/>
        </authorList>
    </citation>
    <scope>NUCLEOTIDE SEQUENCE [LARGE SCALE GENOMIC DNA]</scope>
    <source>
        <strain evidence="1 2">C2</strain>
    </source>
</reference>
<name>A0A2N1MLK8_9GLOM</name>
<reference evidence="1 2" key="1">
    <citation type="submission" date="2016-04" db="EMBL/GenBank/DDBJ databases">
        <title>Genome analyses suggest a sexual origin of heterokaryosis in a supposedly ancient asexual fungus.</title>
        <authorList>
            <person name="Ropars J."/>
            <person name="Sedzielewska K."/>
            <person name="Noel J."/>
            <person name="Charron P."/>
            <person name="Farinelli L."/>
            <person name="Marton T."/>
            <person name="Kruger M."/>
            <person name="Pelin A."/>
            <person name="Brachmann A."/>
            <person name="Corradi N."/>
        </authorList>
    </citation>
    <scope>NUCLEOTIDE SEQUENCE [LARGE SCALE GENOMIC DNA]</scope>
    <source>
        <strain evidence="1 2">C2</strain>
    </source>
</reference>
<protein>
    <submittedName>
        <fullName evidence="1">Uncharacterized protein</fullName>
    </submittedName>
</protein>
<comment type="caution">
    <text evidence="1">The sequence shown here is derived from an EMBL/GenBank/DDBJ whole genome shotgun (WGS) entry which is preliminary data.</text>
</comment>
<evidence type="ECO:0000313" key="2">
    <source>
        <dbReference type="Proteomes" id="UP000233469"/>
    </source>
</evidence>
<evidence type="ECO:0000313" key="1">
    <source>
        <dbReference type="EMBL" id="PKK62525.1"/>
    </source>
</evidence>
<sequence length="122" mass="14500">MTVPILWKDPFRFLLKDKARNIIINVILLYLSGESRDNLMNQEIVLKNTYQHPLLNYISFWKYLNLDVLERMIEGFNFVSQILDPFVVLNTSIKRLSFDILCYDDNPGIIKLIESQKKFERS</sequence>
<dbReference type="EMBL" id="LLXL01001893">
    <property type="protein sequence ID" value="PKK62525.1"/>
    <property type="molecule type" value="Genomic_DNA"/>
</dbReference>
<accession>A0A2N1MLK8</accession>
<organism evidence="1 2">
    <name type="scientific">Rhizophagus irregularis</name>
    <dbReference type="NCBI Taxonomy" id="588596"/>
    <lineage>
        <taxon>Eukaryota</taxon>
        <taxon>Fungi</taxon>
        <taxon>Fungi incertae sedis</taxon>
        <taxon>Mucoromycota</taxon>
        <taxon>Glomeromycotina</taxon>
        <taxon>Glomeromycetes</taxon>
        <taxon>Glomerales</taxon>
        <taxon>Glomeraceae</taxon>
        <taxon>Rhizophagus</taxon>
    </lineage>
</organism>
<proteinExistence type="predicted"/>